<evidence type="ECO:0000259" key="8">
    <source>
        <dbReference type="Pfam" id="PF02852"/>
    </source>
</evidence>
<evidence type="ECO:0000256" key="7">
    <source>
        <dbReference type="PIRSR" id="PIRSR000350-4"/>
    </source>
</evidence>
<evidence type="ECO:0000256" key="3">
    <source>
        <dbReference type="ARBA" id="ARBA00022827"/>
    </source>
</evidence>
<feature type="active site" description="Proton acceptor" evidence="5">
    <location>
        <position position="428"/>
    </location>
</feature>
<dbReference type="InterPro" id="IPR001100">
    <property type="entry name" value="Pyr_nuc-diS_OxRdtase"/>
</dbReference>
<dbReference type="RefSeq" id="WP_317941273.1">
    <property type="nucleotide sequence ID" value="NZ_JAUBDJ010000014.1"/>
</dbReference>
<feature type="domain" description="Pyridine nucleotide-disulphide oxidoreductase dimerisation" evidence="8">
    <location>
        <begin position="330"/>
        <end position="437"/>
    </location>
</feature>
<keyword evidence="3 6" id="KW-0274">FAD</keyword>
<organism evidence="10 11">
    <name type="scientific">Sporosarcina thermotolerans</name>
    <dbReference type="NCBI Taxonomy" id="633404"/>
    <lineage>
        <taxon>Bacteria</taxon>
        <taxon>Bacillati</taxon>
        <taxon>Bacillota</taxon>
        <taxon>Bacilli</taxon>
        <taxon>Bacillales</taxon>
        <taxon>Caryophanaceae</taxon>
        <taxon>Sporosarcina</taxon>
    </lineage>
</organism>
<dbReference type="PRINTS" id="PR00411">
    <property type="entry name" value="PNDRDTASEI"/>
</dbReference>
<dbReference type="InterPro" id="IPR023753">
    <property type="entry name" value="FAD/NAD-binding_dom"/>
</dbReference>
<comment type="caution">
    <text evidence="10">The sequence shown here is derived from an EMBL/GenBank/DDBJ whole genome shotgun (WGS) entry which is preliminary data.</text>
</comment>
<dbReference type="SUPFAM" id="SSF55424">
    <property type="entry name" value="FAD/NAD-linked reductases, dimerisation (C-terminal) domain"/>
    <property type="match status" value="1"/>
</dbReference>
<reference evidence="10 11" key="1">
    <citation type="submission" date="2023-06" db="EMBL/GenBank/DDBJ databases">
        <title>Sporosarcina sp. nov., isolated from Korean traditional fermented seafood 'Jeotgal'.</title>
        <authorList>
            <person name="Yang A.I."/>
            <person name="Shin N.-R."/>
        </authorList>
    </citation>
    <scope>NUCLEOTIDE SEQUENCE [LARGE SCALE GENOMIC DNA]</scope>
    <source>
        <strain evidence="10 11">KCTC43456</strain>
    </source>
</reference>
<keyword evidence="6" id="KW-0547">Nucleotide-binding</keyword>
<dbReference type="InterPro" id="IPR016156">
    <property type="entry name" value="FAD/NAD-linked_Rdtase_dimer_sf"/>
</dbReference>
<dbReference type="Pfam" id="PF07992">
    <property type="entry name" value="Pyr_redox_2"/>
    <property type="match status" value="1"/>
</dbReference>
<dbReference type="GO" id="GO:0050660">
    <property type="term" value="F:flavin adenine dinucleotide binding"/>
    <property type="evidence" value="ECO:0007669"/>
    <property type="project" value="TreeGrafter"/>
</dbReference>
<dbReference type="PRINTS" id="PR00368">
    <property type="entry name" value="FADPNR"/>
</dbReference>
<feature type="binding site" evidence="6">
    <location>
        <position position="52"/>
    </location>
    <ligand>
        <name>FAD</name>
        <dbReference type="ChEBI" id="CHEBI:57692"/>
    </ligand>
</feature>
<dbReference type="PIRSF" id="PIRSF000350">
    <property type="entry name" value="Mercury_reductase_MerA"/>
    <property type="match status" value="1"/>
</dbReference>
<evidence type="ECO:0000256" key="1">
    <source>
        <dbReference type="ARBA" id="ARBA00007532"/>
    </source>
</evidence>
<evidence type="ECO:0000259" key="9">
    <source>
        <dbReference type="Pfam" id="PF07992"/>
    </source>
</evidence>
<evidence type="ECO:0000256" key="2">
    <source>
        <dbReference type="ARBA" id="ARBA00022630"/>
    </source>
</evidence>
<dbReference type="InterPro" id="IPR004099">
    <property type="entry name" value="Pyr_nucl-diS_OxRdtase_dimer"/>
</dbReference>
<evidence type="ECO:0000256" key="5">
    <source>
        <dbReference type="PIRSR" id="PIRSR000350-2"/>
    </source>
</evidence>
<comment type="similarity">
    <text evidence="1">Belongs to the class-I pyridine nucleotide-disulfide oxidoreductase family.</text>
</comment>
<proteinExistence type="inferred from homology"/>
<feature type="disulfide bond" description="Redox-active" evidence="7">
    <location>
        <begin position="43"/>
        <end position="48"/>
    </location>
</feature>
<evidence type="ECO:0000313" key="11">
    <source>
        <dbReference type="Proteomes" id="UP001271648"/>
    </source>
</evidence>
<sequence>MLTYDALIIGFGKAGKTLAGRLADENWNVAMIEKDPNMYGGTCINIACIPTKVLVHDGLKGIPYTDAIERKDRVVEKLREKNYKSLADNENVTIYNSEARFIANKEVEIQIDGKKEVLTAEHIFINTGAISNIPPLKGDLTSNKVYTSTSLMDRKKLPQHLAIIGGGYIGMEFASMYRTFGAEVTVITPEEELLPREDREIAAEVQKIMTEKGVRFIFGARAQEIKEVNEDEVSLSLSNGETVNANAVLLATGRKPNIEHLGLENTSIELTEDGAIKVNEHLETTVRNVWALGDVKGGMQFTYISLDDYRIVENYLFGDLGYSLDSRKNIPYTMFIDPPLSRVGLTAKEAEEKGYEFAEGKMLVASHPRAHVINDLRGLFKVFIDKKTKKILGASLFGPESPELINLVKLAMDLDAPYTLLRDQIYNHPVMSESFNTLFNVPIKRTV</sequence>
<dbReference type="EMBL" id="JAUBDJ010000014">
    <property type="protein sequence ID" value="MDW0118531.1"/>
    <property type="molecule type" value="Genomic_DNA"/>
</dbReference>
<feature type="binding site" evidence="6">
    <location>
        <position position="253"/>
    </location>
    <ligand>
        <name>NAD(+)</name>
        <dbReference type="ChEBI" id="CHEBI:57540"/>
    </ligand>
</feature>
<dbReference type="Proteomes" id="UP001271648">
    <property type="component" value="Unassembled WGS sequence"/>
</dbReference>
<feature type="binding site" evidence="6">
    <location>
        <position position="294"/>
    </location>
    <ligand>
        <name>FAD</name>
        <dbReference type="ChEBI" id="CHEBI:57692"/>
    </ligand>
</feature>
<feature type="binding site" evidence="6">
    <location>
        <begin position="165"/>
        <end position="172"/>
    </location>
    <ligand>
        <name>NAD(+)</name>
        <dbReference type="ChEBI" id="CHEBI:57540"/>
    </ligand>
</feature>
<keyword evidence="4" id="KW-0560">Oxidoreductase</keyword>
<evidence type="ECO:0000256" key="4">
    <source>
        <dbReference type="ARBA" id="ARBA00023002"/>
    </source>
</evidence>
<dbReference type="InterPro" id="IPR036188">
    <property type="entry name" value="FAD/NAD-bd_sf"/>
</dbReference>
<accession>A0AAW9AA68</accession>
<dbReference type="NCBIfam" id="NF005572">
    <property type="entry name" value="PRK07251.1"/>
    <property type="match status" value="1"/>
</dbReference>
<dbReference type="AlphaFoldDB" id="A0AAW9AA68"/>
<evidence type="ECO:0000313" key="10">
    <source>
        <dbReference type="EMBL" id="MDW0118531.1"/>
    </source>
</evidence>
<dbReference type="Gene3D" id="3.30.390.30">
    <property type="match status" value="1"/>
</dbReference>
<dbReference type="GO" id="GO:0003955">
    <property type="term" value="F:NAD(P)H dehydrogenase (quinone) activity"/>
    <property type="evidence" value="ECO:0007669"/>
    <property type="project" value="TreeGrafter"/>
</dbReference>
<evidence type="ECO:0000256" key="6">
    <source>
        <dbReference type="PIRSR" id="PIRSR000350-3"/>
    </source>
</evidence>
<name>A0AAW9AA68_9BACL</name>
<dbReference type="FunFam" id="3.30.390.30:FF:000001">
    <property type="entry name" value="Dihydrolipoyl dehydrogenase"/>
    <property type="match status" value="1"/>
</dbReference>
<feature type="domain" description="FAD/NAD(P)-binding" evidence="9">
    <location>
        <begin position="4"/>
        <end position="303"/>
    </location>
</feature>
<gene>
    <name evidence="10" type="ORF">QTL97_16495</name>
</gene>
<comment type="cofactor">
    <cofactor evidence="6">
        <name>FAD</name>
        <dbReference type="ChEBI" id="CHEBI:57692"/>
    </cofactor>
    <text evidence="6">Binds 1 FAD per subunit.</text>
</comment>
<keyword evidence="11" id="KW-1185">Reference proteome</keyword>
<keyword evidence="6" id="KW-0520">NAD</keyword>
<keyword evidence="2" id="KW-0285">Flavoprotein</keyword>
<dbReference type="PANTHER" id="PTHR43014">
    <property type="entry name" value="MERCURIC REDUCTASE"/>
    <property type="match status" value="1"/>
</dbReference>
<dbReference type="SUPFAM" id="SSF51905">
    <property type="entry name" value="FAD/NAD(P)-binding domain"/>
    <property type="match status" value="1"/>
</dbReference>
<dbReference type="PANTHER" id="PTHR43014:SF4">
    <property type="entry name" value="PYRIDINE NUCLEOTIDE-DISULFIDE OXIDOREDUCTASE RCLA-RELATED"/>
    <property type="match status" value="1"/>
</dbReference>
<dbReference type="Pfam" id="PF02852">
    <property type="entry name" value="Pyr_redox_dim"/>
    <property type="match status" value="1"/>
</dbReference>
<dbReference type="Gene3D" id="3.50.50.60">
    <property type="entry name" value="FAD/NAD(P)-binding domain"/>
    <property type="match status" value="2"/>
</dbReference>
<protein>
    <submittedName>
        <fullName evidence="10">FAD-containing oxidoreductase</fullName>
    </submittedName>
</protein>